<sequence>MSTDDQFVAHLRALESAPPGSTIDPHRVLLAGRRRRVGRGAGVAALTLVAVTGLYTGVSALPDPVRPAPPSTSLAPVPSPSVTPMGPRAVVDPTGDVTLPFAEYYASPDQNAAMMTAHYLAISRCMTDAGFPDAYRFIGPETPEPGFPRYGVTSAAQVERDGYTFPSPEPTSGTDLNLDVPGARDALAACLPRVLALGFVFEPGDENGLGQPPYAPTQAKDTPEGQALLAELSACLLDRGAPGVDTADGVIIPTGVLDLPHEEQVRIGLLDLECRQSMDFLQRFADVDAAQQQQYIDDNRAYFDAYKAMRDASLAASYAYLDAAGIVMDR</sequence>
<gene>
    <name evidence="2" type="ORF">J4035_15075</name>
</gene>
<organism evidence="2 3">
    <name type="scientific">Cellulomonas fengjieae</name>
    <dbReference type="NCBI Taxonomy" id="2819978"/>
    <lineage>
        <taxon>Bacteria</taxon>
        <taxon>Bacillati</taxon>
        <taxon>Actinomycetota</taxon>
        <taxon>Actinomycetes</taxon>
        <taxon>Micrococcales</taxon>
        <taxon>Cellulomonadaceae</taxon>
        <taxon>Cellulomonas</taxon>
    </lineage>
</organism>
<accession>A0ABS3SJP1</accession>
<feature type="transmembrane region" description="Helical" evidence="1">
    <location>
        <begin position="37"/>
        <end position="58"/>
    </location>
</feature>
<dbReference type="RefSeq" id="WP_208290149.1">
    <property type="nucleotide sequence ID" value="NZ_CP074404.1"/>
</dbReference>
<dbReference type="Proteomes" id="UP000678317">
    <property type="component" value="Unassembled WGS sequence"/>
</dbReference>
<evidence type="ECO:0000256" key="1">
    <source>
        <dbReference type="SAM" id="Phobius"/>
    </source>
</evidence>
<evidence type="ECO:0000313" key="3">
    <source>
        <dbReference type="Proteomes" id="UP000678317"/>
    </source>
</evidence>
<keyword evidence="3" id="KW-1185">Reference proteome</keyword>
<proteinExistence type="predicted"/>
<keyword evidence="1" id="KW-0812">Transmembrane</keyword>
<evidence type="ECO:0000313" key="2">
    <source>
        <dbReference type="EMBL" id="MBO3085963.1"/>
    </source>
</evidence>
<name>A0ABS3SJP1_9CELL</name>
<dbReference type="EMBL" id="JAGFBM010000009">
    <property type="protein sequence ID" value="MBO3085963.1"/>
    <property type="molecule type" value="Genomic_DNA"/>
</dbReference>
<protein>
    <submittedName>
        <fullName evidence="2">Uncharacterized protein</fullName>
    </submittedName>
</protein>
<keyword evidence="1" id="KW-1133">Transmembrane helix</keyword>
<comment type="caution">
    <text evidence="2">The sequence shown here is derived from an EMBL/GenBank/DDBJ whole genome shotgun (WGS) entry which is preliminary data.</text>
</comment>
<reference evidence="2 3" key="1">
    <citation type="submission" date="2021-03" db="EMBL/GenBank/DDBJ databases">
        <title>novel species in genus Cellulomonas.</title>
        <authorList>
            <person name="Zhang G."/>
        </authorList>
    </citation>
    <scope>NUCLEOTIDE SEQUENCE [LARGE SCALE GENOMIC DNA]</scope>
    <source>
        <strain evidence="3">zg-ZUI188</strain>
    </source>
</reference>
<keyword evidence="1" id="KW-0472">Membrane</keyword>